<dbReference type="InterPro" id="IPR027575">
    <property type="entry name" value="LD_lanti_pre"/>
</dbReference>
<sequence>MSATAMLDKPAPSQVDDDFAPLGVQVVLATHPIGKLMCSTSDGCGNTCGGGASSCSLLVRDPE</sequence>
<proteinExistence type="predicted"/>
<dbReference type="NCBIfam" id="TIGR04363">
    <property type="entry name" value="LD_lanti_pre"/>
    <property type="match status" value="1"/>
</dbReference>
<evidence type="ECO:0000313" key="1">
    <source>
        <dbReference type="EMBL" id="WTS18386.1"/>
    </source>
</evidence>
<organism evidence="1">
    <name type="scientific">Streptomyces sp. NBC_00119</name>
    <dbReference type="NCBI Taxonomy" id="2975659"/>
    <lineage>
        <taxon>Bacteria</taxon>
        <taxon>Bacillati</taxon>
        <taxon>Actinomycetota</taxon>
        <taxon>Actinomycetes</taxon>
        <taxon>Kitasatosporales</taxon>
        <taxon>Streptomycetaceae</taxon>
        <taxon>Streptomyces</taxon>
    </lineage>
</organism>
<dbReference type="EMBL" id="CP108195">
    <property type="protein sequence ID" value="WTS18386.1"/>
    <property type="molecule type" value="Genomic_DNA"/>
</dbReference>
<reference evidence="1" key="1">
    <citation type="submission" date="2022-10" db="EMBL/GenBank/DDBJ databases">
        <title>The complete genomes of actinobacterial strains from the NBC collection.</title>
        <authorList>
            <person name="Joergensen T.S."/>
            <person name="Alvarez Arevalo M."/>
            <person name="Sterndorff E.B."/>
            <person name="Faurdal D."/>
            <person name="Vuksanovic O."/>
            <person name="Mourched A.-S."/>
            <person name="Charusanti P."/>
            <person name="Shaw S."/>
            <person name="Blin K."/>
            <person name="Weber T."/>
        </authorList>
    </citation>
    <scope>NUCLEOTIDE SEQUENCE</scope>
    <source>
        <strain evidence="1">NBC_00119</strain>
    </source>
</reference>
<protein>
    <submittedName>
        <fullName evidence="1">FxLD family lanthipeptide</fullName>
    </submittedName>
</protein>
<gene>
    <name evidence="1" type="primary">fxlA</name>
    <name evidence="1" type="ORF">OHU69_50005</name>
</gene>
<dbReference type="AlphaFoldDB" id="A0AAU1UMD2"/>
<accession>A0AAU1UMD2</accession>
<name>A0AAU1UMD2_9ACTN</name>